<keyword evidence="1" id="KW-0472">Membrane</keyword>
<dbReference type="OMA" id="GMCSKCE"/>
<reference evidence="3" key="1">
    <citation type="journal article" date="2015" name="BMC Genomics">
        <title>Genomic and transcriptomic analysis of the endophytic fungus Pestalotiopsis fici reveals its lifestyle and high potential for synthesis of natural products.</title>
        <authorList>
            <person name="Wang X."/>
            <person name="Zhang X."/>
            <person name="Liu L."/>
            <person name="Xiang M."/>
            <person name="Wang W."/>
            <person name="Sun X."/>
            <person name="Che Y."/>
            <person name="Guo L."/>
            <person name="Liu G."/>
            <person name="Guo L."/>
            <person name="Wang C."/>
            <person name="Yin W.B."/>
            <person name="Stadler M."/>
            <person name="Zhang X."/>
            <person name="Liu X."/>
        </authorList>
    </citation>
    <scope>NUCLEOTIDE SEQUENCE [LARGE SCALE GENOMIC DNA]</scope>
    <source>
        <strain evidence="3">W106-1 / CGMCC3.15140</strain>
    </source>
</reference>
<dbReference type="InterPro" id="IPR021514">
    <property type="entry name" value="DUF3176"/>
</dbReference>
<keyword evidence="1" id="KW-0812">Transmembrane</keyword>
<dbReference type="GeneID" id="19272665"/>
<sequence length="637" mass="70112">MSSNYQPVGIHASNRHLRDEHYSVSDITDTDHVQLHDLPPYAYGQETKTIPMTAAQAGERQQQKQQRQRRARNSRLWMWELLASAFSLLCIAIVVIVLKYEDGKRLDGWALMIGPNAVISFITTLAKSSCLLVLAEVIGQLRWIYFAGAPRVLNDLHLFDLASRGPWGALELMFRMKSAALLASCASLLTIAALVIDPFAQLVLTFPTRPTATPVQVASINIAQVYDAGTEITANHGPPYPVAQNAPFQLQSAVISAAFGVAPAFDLNCPTSNCTYPSFSTLGVCSTCEDVTASTSTACGLDESNYTTICNTTVPYQLLPESNFTWHMATDAAGNYADLWNSSTMSVTPEYAGTNTSFGTPAILAAFTSFKLNRELFSSTASDRPSNPSSVNQCMFAYCLKTYSDVRVLNGETQFGSINESIMEVSSQEWFLDPPESQGSPYFTMQASVGGQVSGPNYTMNYWDHLNLGQYMRDVLNSSVYLFTNTIAPGDGGHMAPSFGLAMYNADNLTDMVHDIADSMTNSMRNSQSNVTTVNGTALVLETFIHIEWKWLALPIAVSVLSFVLLVTVMIISKSHNVEGESFGRLAQPCYCLEIVQYAALILRFRGMGSRIYPWVQRCQRTEENIQEHEGTFIFGK</sequence>
<keyword evidence="1" id="KW-1133">Transmembrane helix</keyword>
<dbReference type="eggNOG" id="ENOG502SNDZ">
    <property type="taxonomic scope" value="Eukaryota"/>
</dbReference>
<dbReference type="KEGG" id="pfy:PFICI_07652"/>
<dbReference type="Proteomes" id="UP000030651">
    <property type="component" value="Unassembled WGS sequence"/>
</dbReference>
<dbReference type="EMBL" id="KI912113">
    <property type="protein sequence ID" value="ETS80123.1"/>
    <property type="molecule type" value="Genomic_DNA"/>
</dbReference>
<evidence type="ECO:0000313" key="2">
    <source>
        <dbReference type="EMBL" id="ETS80123.1"/>
    </source>
</evidence>
<dbReference type="Pfam" id="PF11374">
    <property type="entry name" value="DUF3176"/>
    <property type="match status" value="1"/>
</dbReference>
<protein>
    <submittedName>
        <fullName evidence="2">Uncharacterized protein</fullName>
    </submittedName>
</protein>
<evidence type="ECO:0000256" key="1">
    <source>
        <dbReference type="SAM" id="Phobius"/>
    </source>
</evidence>
<feature type="transmembrane region" description="Helical" evidence="1">
    <location>
        <begin position="76"/>
        <end position="98"/>
    </location>
</feature>
<feature type="transmembrane region" description="Helical" evidence="1">
    <location>
        <begin position="551"/>
        <end position="572"/>
    </location>
</feature>
<proteinExistence type="predicted"/>
<accession>W3X1W5</accession>
<dbReference type="OrthoDB" id="5376804at2759"/>
<dbReference type="RefSeq" id="XP_007834424.1">
    <property type="nucleotide sequence ID" value="XM_007836233.1"/>
</dbReference>
<dbReference type="HOGENOM" id="CLU_015092_4_2_1"/>
<feature type="transmembrane region" description="Helical" evidence="1">
    <location>
        <begin position="118"/>
        <end position="138"/>
    </location>
</feature>
<keyword evidence="3" id="KW-1185">Reference proteome</keyword>
<dbReference type="STRING" id="1229662.W3X1W5"/>
<dbReference type="PANTHER" id="PTHR35394">
    <property type="entry name" value="DUF3176 DOMAIN-CONTAINING PROTEIN"/>
    <property type="match status" value="1"/>
</dbReference>
<name>W3X1W5_PESFW</name>
<dbReference type="AlphaFoldDB" id="W3X1W5"/>
<feature type="transmembrane region" description="Helical" evidence="1">
    <location>
        <begin position="179"/>
        <end position="200"/>
    </location>
</feature>
<organism evidence="2 3">
    <name type="scientific">Pestalotiopsis fici (strain W106-1 / CGMCC3.15140)</name>
    <dbReference type="NCBI Taxonomy" id="1229662"/>
    <lineage>
        <taxon>Eukaryota</taxon>
        <taxon>Fungi</taxon>
        <taxon>Dikarya</taxon>
        <taxon>Ascomycota</taxon>
        <taxon>Pezizomycotina</taxon>
        <taxon>Sordariomycetes</taxon>
        <taxon>Xylariomycetidae</taxon>
        <taxon>Amphisphaeriales</taxon>
        <taxon>Sporocadaceae</taxon>
        <taxon>Pestalotiopsis</taxon>
    </lineage>
</organism>
<dbReference type="InParanoid" id="W3X1W5"/>
<dbReference type="PANTHER" id="PTHR35394:SF5">
    <property type="entry name" value="DUF3176 DOMAIN-CONTAINING PROTEIN"/>
    <property type="match status" value="1"/>
</dbReference>
<gene>
    <name evidence="2" type="ORF">PFICI_07652</name>
</gene>
<evidence type="ECO:0000313" key="3">
    <source>
        <dbReference type="Proteomes" id="UP000030651"/>
    </source>
</evidence>